<dbReference type="Gene3D" id="1.10.357.10">
    <property type="entry name" value="Tetracycline Repressor, domain 2"/>
    <property type="match status" value="1"/>
</dbReference>
<keyword evidence="1 2" id="KW-0238">DNA-binding</keyword>
<feature type="domain" description="HTH tetR-type" evidence="3">
    <location>
        <begin position="22"/>
        <end position="82"/>
    </location>
</feature>
<dbReference type="KEGG" id="mvd:AWU67_08000"/>
<name>A0A0X8E1T8_9MICO</name>
<evidence type="ECO:0000313" key="4">
    <source>
        <dbReference type="EMBL" id="AMB58816.1"/>
    </source>
</evidence>
<accession>A0A0X8E1T8</accession>
<dbReference type="AlphaFoldDB" id="A0A0X8E1T8"/>
<sequence length="208" mass="22968">MVEPVSTPESVPSNDKRMARGDARRAAILTAAITEFGRKGYQSARIADIARAAGVTDAGLFHHFATKHELFMAVVERREEVYQSIRVPTGSVRELFDAFIAAVRAAAAEPELLRFRVMLTGASRIEGHPVEGRSQRTLEAALDAFVPFIEQRMRQGEIAVGTDAQQVVLELLALNEGIRDQWSTLPERIDYVGTFATAANALYERIRA</sequence>
<dbReference type="PROSITE" id="PS50977">
    <property type="entry name" value="HTH_TETR_2"/>
    <property type="match status" value="1"/>
</dbReference>
<organism evidence="4 5">
    <name type="scientific">Microterricola viridarii</name>
    <dbReference type="NCBI Taxonomy" id="412690"/>
    <lineage>
        <taxon>Bacteria</taxon>
        <taxon>Bacillati</taxon>
        <taxon>Actinomycetota</taxon>
        <taxon>Actinomycetes</taxon>
        <taxon>Micrococcales</taxon>
        <taxon>Microbacteriaceae</taxon>
        <taxon>Microterricola</taxon>
    </lineage>
</organism>
<dbReference type="SUPFAM" id="SSF46689">
    <property type="entry name" value="Homeodomain-like"/>
    <property type="match status" value="1"/>
</dbReference>
<dbReference type="InterPro" id="IPR001647">
    <property type="entry name" value="HTH_TetR"/>
</dbReference>
<dbReference type="PANTHER" id="PTHR30055">
    <property type="entry name" value="HTH-TYPE TRANSCRIPTIONAL REGULATOR RUTR"/>
    <property type="match status" value="1"/>
</dbReference>
<evidence type="ECO:0000259" key="3">
    <source>
        <dbReference type="PROSITE" id="PS50977"/>
    </source>
</evidence>
<reference evidence="4 5" key="1">
    <citation type="journal article" date="2016" name="J. Biotechnol.">
        <title>First complete genome sequence of a species in the genus Microterricola, an extremophilic cold active enzyme producing bacterial strain ERGS5:02 isolated from Sikkim Himalaya.</title>
        <authorList>
            <person name="Himanshu"/>
            <person name="Swarnkar M.K."/>
            <person name="Singh D."/>
            <person name="Kumar R."/>
        </authorList>
    </citation>
    <scope>NUCLEOTIDE SEQUENCE [LARGE SCALE GENOMIC DNA]</scope>
    <source>
        <strain evidence="4 5">ERGS5:02</strain>
    </source>
</reference>
<dbReference type="InterPro" id="IPR050109">
    <property type="entry name" value="HTH-type_TetR-like_transc_reg"/>
</dbReference>
<dbReference type="InterPro" id="IPR009057">
    <property type="entry name" value="Homeodomain-like_sf"/>
</dbReference>
<dbReference type="GO" id="GO:0000976">
    <property type="term" value="F:transcription cis-regulatory region binding"/>
    <property type="evidence" value="ECO:0007669"/>
    <property type="project" value="TreeGrafter"/>
</dbReference>
<reference evidence="5" key="2">
    <citation type="submission" date="2016-01" db="EMBL/GenBank/DDBJ databases">
        <title>First complete genome sequence of a species in the genus Microterricola, an extremophilic cold active enzyme producing strain ERGS5:02 isolated from Sikkim Himalaya.</title>
        <authorList>
            <person name="Kumar R."/>
            <person name="Singh D."/>
            <person name="Swarnkar M.K."/>
        </authorList>
    </citation>
    <scope>NUCLEOTIDE SEQUENCE [LARGE SCALE GENOMIC DNA]</scope>
    <source>
        <strain evidence="5">ERGS5:02</strain>
    </source>
</reference>
<dbReference type="OrthoDB" id="7505659at2"/>
<dbReference type="EMBL" id="CP014145">
    <property type="protein sequence ID" value="AMB58816.1"/>
    <property type="molecule type" value="Genomic_DNA"/>
</dbReference>
<keyword evidence="5" id="KW-1185">Reference proteome</keyword>
<evidence type="ECO:0000313" key="5">
    <source>
        <dbReference type="Proteomes" id="UP000058305"/>
    </source>
</evidence>
<dbReference type="PRINTS" id="PR00455">
    <property type="entry name" value="HTHTETR"/>
</dbReference>
<dbReference type="PANTHER" id="PTHR30055:SF146">
    <property type="entry name" value="HTH-TYPE TRANSCRIPTIONAL DUAL REGULATOR CECR"/>
    <property type="match status" value="1"/>
</dbReference>
<dbReference type="GO" id="GO:0003700">
    <property type="term" value="F:DNA-binding transcription factor activity"/>
    <property type="evidence" value="ECO:0007669"/>
    <property type="project" value="TreeGrafter"/>
</dbReference>
<dbReference type="InterPro" id="IPR036271">
    <property type="entry name" value="Tet_transcr_reg_TetR-rel_C_sf"/>
</dbReference>
<protein>
    <recommendedName>
        <fullName evidence="3">HTH tetR-type domain-containing protein</fullName>
    </recommendedName>
</protein>
<dbReference type="Proteomes" id="UP000058305">
    <property type="component" value="Chromosome"/>
</dbReference>
<dbReference type="SUPFAM" id="SSF48498">
    <property type="entry name" value="Tetracyclin repressor-like, C-terminal domain"/>
    <property type="match status" value="1"/>
</dbReference>
<feature type="DNA-binding region" description="H-T-H motif" evidence="2">
    <location>
        <begin position="45"/>
        <end position="64"/>
    </location>
</feature>
<proteinExistence type="predicted"/>
<dbReference type="Pfam" id="PF00440">
    <property type="entry name" value="TetR_N"/>
    <property type="match status" value="1"/>
</dbReference>
<gene>
    <name evidence="4" type="ORF">AWU67_08000</name>
</gene>
<evidence type="ECO:0000256" key="2">
    <source>
        <dbReference type="PROSITE-ProRule" id="PRU00335"/>
    </source>
</evidence>
<evidence type="ECO:0000256" key="1">
    <source>
        <dbReference type="ARBA" id="ARBA00023125"/>
    </source>
</evidence>